<evidence type="ECO:0000313" key="1">
    <source>
        <dbReference type="EMBL" id="MBW0480316.1"/>
    </source>
</evidence>
<gene>
    <name evidence="1" type="ORF">O181_020031</name>
</gene>
<proteinExistence type="predicted"/>
<dbReference type="EMBL" id="AVOT02005919">
    <property type="protein sequence ID" value="MBW0480316.1"/>
    <property type="molecule type" value="Genomic_DNA"/>
</dbReference>
<name>A0A9Q3C8C0_9BASI</name>
<protein>
    <submittedName>
        <fullName evidence="1">Uncharacterized protein</fullName>
    </submittedName>
</protein>
<organism evidence="1 2">
    <name type="scientific">Austropuccinia psidii MF-1</name>
    <dbReference type="NCBI Taxonomy" id="1389203"/>
    <lineage>
        <taxon>Eukaryota</taxon>
        <taxon>Fungi</taxon>
        <taxon>Dikarya</taxon>
        <taxon>Basidiomycota</taxon>
        <taxon>Pucciniomycotina</taxon>
        <taxon>Pucciniomycetes</taxon>
        <taxon>Pucciniales</taxon>
        <taxon>Sphaerophragmiaceae</taxon>
        <taxon>Austropuccinia</taxon>
    </lineage>
</organism>
<accession>A0A9Q3C8C0</accession>
<dbReference type="AlphaFoldDB" id="A0A9Q3C8C0"/>
<keyword evidence="2" id="KW-1185">Reference proteome</keyword>
<dbReference type="Proteomes" id="UP000765509">
    <property type="component" value="Unassembled WGS sequence"/>
</dbReference>
<reference evidence="1" key="1">
    <citation type="submission" date="2021-03" db="EMBL/GenBank/DDBJ databases">
        <title>Draft genome sequence of rust myrtle Austropuccinia psidii MF-1, a brazilian biotype.</title>
        <authorList>
            <person name="Quecine M.C."/>
            <person name="Pachon D.M.R."/>
            <person name="Bonatelli M.L."/>
            <person name="Correr F.H."/>
            <person name="Franceschini L.M."/>
            <person name="Leite T.F."/>
            <person name="Margarido G.R.A."/>
            <person name="Almeida C.A."/>
            <person name="Ferrarezi J.A."/>
            <person name="Labate C.A."/>
        </authorList>
    </citation>
    <scope>NUCLEOTIDE SEQUENCE</scope>
    <source>
        <strain evidence="1">MF-1</strain>
    </source>
</reference>
<evidence type="ECO:0000313" key="2">
    <source>
        <dbReference type="Proteomes" id="UP000765509"/>
    </source>
</evidence>
<comment type="caution">
    <text evidence="1">The sequence shown here is derived from an EMBL/GenBank/DDBJ whole genome shotgun (WGS) entry which is preliminary data.</text>
</comment>
<sequence>MSSSKPCKSRSGSFHDSNSEYSIEYVQTQSPLSPNIPLTTPIACSMNVSGLKIVVGTLKAPTSSTLSIPNSSVTPIPQIPLIYKYRCLRGQKAHLKSHQTLLPNKNFHVSSFLILVGIQSHPRIPLEEVNREPSIFHQDLKFMWAMKSGLMVGNKKDHWEM</sequence>